<accession>A0ABD6ES84</accession>
<dbReference type="Proteomes" id="UP001608902">
    <property type="component" value="Unassembled WGS sequence"/>
</dbReference>
<protein>
    <submittedName>
        <fullName evidence="1">Uncharacterized protein</fullName>
    </submittedName>
</protein>
<reference evidence="1 2" key="1">
    <citation type="submission" date="2024-08" db="EMBL/GenBank/DDBJ databases">
        <title>Gnathostoma spinigerum genome.</title>
        <authorList>
            <person name="Gonzalez-Bertolin B."/>
            <person name="Monzon S."/>
            <person name="Zaballos A."/>
            <person name="Jimenez P."/>
            <person name="Dekumyoy P."/>
            <person name="Varona S."/>
            <person name="Cuesta I."/>
            <person name="Sumanam S."/>
            <person name="Adisakwattana P."/>
            <person name="Gasser R.B."/>
            <person name="Hernandez-Gonzalez A."/>
            <person name="Young N.D."/>
            <person name="Perteguer M.J."/>
        </authorList>
    </citation>
    <scope>NUCLEOTIDE SEQUENCE [LARGE SCALE GENOMIC DNA]</scope>
    <source>
        <strain evidence="1">AL3</strain>
        <tissue evidence="1">Liver</tissue>
    </source>
</reference>
<gene>
    <name evidence="1" type="ORF">AB6A40_008895</name>
</gene>
<evidence type="ECO:0000313" key="1">
    <source>
        <dbReference type="EMBL" id="MFH4982186.1"/>
    </source>
</evidence>
<organism evidence="1 2">
    <name type="scientific">Gnathostoma spinigerum</name>
    <dbReference type="NCBI Taxonomy" id="75299"/>
    <lineage>
        <taxon>Eukaryota</taxon>
        <taxon>Metazoa</taxon>
        <taxon>Ecdysozoa</taxon>
        <taxon>Nematoda</taxon>
        <taxon>Chromadorea</taxon>
        <taxon>Rhabditida</taxon>
        <taxon>Spirurina</taxon>
        <taxon>Gnathostomatomorpha</taxon>
        <taxon>Gnathostomatoidea</taxon>
        <taxon>Gnathostomatidae</taxon>
        <taxon>Gnathostoma</taxon>
    </lineage>
</organism>
<comment type="caution">
    <text evidence="1">The sequence shown here is derived from an EMBL/GenBank/DDBJ whole genome shotgun (WGS) entry which is preliminary data.</text>
</comment>
<dbReference type="EMBL" id="JBGFUD010008667">
    <property type="protein sequence ID" value="MFH4982186.1"/>
    <property type="molecule type" value="Genomic_DNA"/>
</dbReference>
<sequence>MAPAFGSSLSLQTFECYTECLKDCEKSCIKESGTPFQCNSACGTSCSDTCNKPEIGNTLESRVLQTDSITEQVSQPFAASLVPNEQTQEVIIEEIFIETTPQPKTPSPPPEIDIIPLLGTQAVMPAPMRTDQSSAGTVDALQVSDDETVNEILPFFTQSAFPLPPSIYQTQSTRCGDCTSTCDTAIRKIPCHSRCFYPCNSGFDGNLGLIGTPFGDNRNMLQFFSSFGPSRFLFDKGALATVTSPLSPGHNLVFNPPRESRHSNKYKFQERVK</sequence>
<dbReference type="AlphaFoldDB" id="A0ABD6ES84"/>
<name>A0ABD6ES84_9BILA</name>
<proteinExistence type="predicted"/>
<keyword evidence="2" id="KW-1185">Reference proteome</keyword>
<evidence type="ECO:0000313" key="2">
    <source>
        <dbReference type="Proteomes" id="UP001608902"/>
    </source>
</evidence>